<comment type="similarity">
    <text evidence="2">Belongs to the REXO4 family.</text>
</comment>
<dbReference type="Proteomes" id="UP000886653">
    <property type="component" value="Unassembled WGS sequence"/>
</dbReference>
<evidence type="ECO:0000256" key="10">
    <source>
        <dbReference type="SAM" id="MobiDB-lite"/>
    </source>
</evidence>
<dbReference type="FunFam" id="3.30.420.10:FF:000007">
    <property type="entry name" value="Interferon-stimulated exonuclease gene 20"/>
    <property type="match status" value="1"/>
</dbReference>
<keyword evidence="6" id="KW-0378">Hydrolase</keyword>
<dbReference type="OrthoDB" id="8191639at2759"/>
<evidence type="ECO:0000256" key="1">
    <source>
        <dbReference type="ARBA" id="ARBA00004123"/>
    </source>
</evidence>
<comment type="subcellular location">
    <subcellularLocation>
        <location evidence="1">Nucleus</location>
    </subcellularLocation>
</comment>
<keyword evidence="7" id="KW-0269">Exonuclease</keyword>
<dbReference type="AlphaFoldDB" id="A0A9P6TFH0"/>
<evidence type="ECO:0000256" key="3">
    <source>
        <dbReference type="ARBA" id="ARBA00016937"/>
    </source>
</evidence>
<dbReference type="Gene3D" id="3.30.420.10">
    <property type="entry name" value="Ribonuclease H-like superfamily/Ribonuclease H"/>
    <property type="match status" value="1"/>
</dbReference>
<feature type="compositionally biased region" description="Polar residues" evidence="10">
    <location>
        <begin position="324"/>
        <end position="353"/>
    </location>
</feature>
<dbReference type="GO" id="GO:0008408">
    <property type="term" value="F:3'-5' exonuclease activity"/>
    <property type="evidence" value="ECO:0007669"/>
    <property type="project" value="InterPro"/>
</dbReference>
<evidence type="ECO:0000256" key="5">
    <source>
        <dbReference type="ARBA" id="ARBA00022722"/>
    </source>
</evidence>
<accession>A0A9P6TFH0</accession>
<keyword evidence="8" id="KW-0539">Nucleus</keyword>
<dbReference type="InterPro" id="IPR036397">
    <property type="entry name" value="RNaseH_sf"/>
</dbReference>
<gene>
    <name evidence="12" type="ORF">CROQUDRAFT_32672</name>
</gene>
<name>A0A9P6TFH0_9BASI</name>
<evidence type="ECO:0000256" key="7">
    <source>
        <dbReference type="ARBA" id="ARBA00022839"/>
    </source>
</evidence>
<dbReference type="GO" id="GO:0003676">
    <property type="term" value="F:nucleic acid binding"/>
    <property type="evidence" value="ECO:0007669"/>
    <property type="project" value="InterPro"/>
</dbReference>
<feature type="region of interest" description="Disordered" evidence="10">
    <location>
        <begin position="278"/>
        <end position="308"/>
    </location>
</feature>
<reference evidence="12" key="1">
    <citation type="submission" date="2013-11" db="EMBL/GenBank/DDBJ databases">
        <title>Genome sequence of the fusiform rust pathogen reveals effectors for host alternation and coevolution with pine.</title>
        <authorList>
            <consortium name="DOE Joint Genome Institute"/>
            <person name="Smith K."/>
            <person name="Pendleton A."/>
            <person name="Kubisiak T."/>
            <person name="Anderson C."/>
            <person name="Salamov A."/>
            <person name="Aerts A."/>
            <person name="Riley R."/>
            <person name="Clum A."/>
            <person name="Lindquist E."/>
            <person name="Ence D."/>
            <person name="Campbell M."/>
            <person name="Kronenberg Z."/>
            <person name="Feau N."/>
            <person name="Dhillon B."/>
            <person name="Hamelin R."/>
            <person name="Burleigh J."/>
            <person name="Smith J."/>
            <person name="Yandell M."/>
            <person name="Nelson C."/>
            <person name="Grigoriev I."/>
            <person name="Davis J."/>
        </authorList>
    </citation>
    <scope>NUCLEOTIDE SEQUENCE</scope>
    <source>
        <strain evidence="12">G11</strain>
    </source>
</reference>
<keyword evidence="5" id="KW-0540">Nuclease</keyword>
<evidence type="ECO:0000256" key="4">
    <source>
        <dbReference type="ARBA" id="ARBA00022552"/>
    </source>
</evidence>
<keyword evidence="13" id="KW-1185">Reference proteome</keyword>
<dbReference type="EMBL" id="MU167233">
    <property type="protein sequence ID" value="KAG0148763.1"/>
    <property type="molecule type" value="Genomic_DNA"/>
</dbReference>
<sequence>SSNWKIIQSMLPKVSASVKAKQDVKRRLRLQLAIPEVHESMSGPSALDETTNAVSLSLHHILLKGAESVPVSKKIDIGKYLAIDCEMVGVGPNGSESVLARVSIVNYYGTVIYDTYVSPKEKVTDYRTWVSGIKPEHLKDASPFEEVAAKVANLIKGKILIGHAITNDLQALLLKHPRPLLRDTSTYPPLRALAKTKFPSLKKLATLLLKVEIQGSEHSSVDDARATMAVYRTQKDVWESSLRSLVNSSTAPIFRQPSRSSTVAPNKTLSGVAFAVPTTPLASSSKPPTTDKHVSNQLEDSMDHGSSAPVADLSEAKAEVKTIPDTQANVQDKLSTIGKPSNKQSTRQKSASGPPTHVDCMTPSSPGFKRPRTTNLHLSATLQHIRNEAETSQESQNRPLS</sequence>
<keyword evidence="4" id="KW-0698">rRNA processing</keyword>
<evidence type="ECO:0000256" key="9">
    <source>
        <dbReference type="ARBA" id="ARBA00025599"/>
    </source>
</evidence>
<dbReference type="GO" id="GO:0006364">
    <property type="term" value="P:rRNA processing"/>
    <property type="evidence" value="ECO:0007669"/>
    <property type="project" value="UniProtKB-KW"/>
</dbReference>
<dbReference type="InterPro" id="IPR013520">
    <property type="entry name" value="Ribonucl_H"/>
</dbReference>
<dbReference type="InterPro" id="IPR012337">
    <property type="entry name" value="RNaseH-like_sf"/>
</dbReference>
<dbReference type="PANTHER" id="PTHR12801">
    <property type="entry name" value="RNA EXONUCLEASE REXO1 / RECO3 FAMILY MEMBER-RELATED"/>
    <property type="match status" value="1"/>
</dbReference>
<dbReference type="PANTHER" id="PTHR12801:SF45">
    <property type="entry name" value="RNA EXONUCLEASE 4"/>
    <property type="match status" value="1"/>
</dbReference>
<comment type="function">
    <text evidence="9">Exoribonuclease involved in ribosome biosynthesis. Involved in the processing of ITS1, the internal transcribed spacer localized between the 18S and 5.8S rRNAs.</text>
</comment>
<dbReference type="InterPro" id="IPR037431">
    <property type="entry name" value="REX4_DEDDh_dom"/>
</dbReference>
<evidence type="ECO:0000256" key="8">
    <source>
        <dbReference type="ARBA" id="ARBA00023242"/>
    </source>
</evidence>
<feature type="region of interest" description="Disordered" evidence="10">
    <location>
        <begin position="321"/>
        <end position="376"/>
    </location>
</feature>
<evidence type="ECO:0000256" key="2">
    <source>
        <dbReference type="ARBA" id="ARBA00010489"/>
    </source>
</evidence>
<feature type="non-terminal residue" evidence="12">
    <location>
        <position position="1"/>
    </location>
</feature>
<organism evidence="12 13">
    <name type="scientific">Cronartium quercuum f. sp. fusiforme G11</name>
    <dbReference type="NCBI Taxonomy" id="708437"/>
    <lineage>
        <taxon>Eukaryota</taxon>
        <taxon>Fungi</taxon>
        <taxon>Dikarya</taxon>
        <taxon>Basidiomycota</taxon>
        <taxon>Pucciniomycotina</taxon>
        <taxon>Pucciniomycetes</taxon>
        <taxon>Pucciniales</taxon>
        <taxon>Coleosporiaceae</taxon>
        <taxon>Cronartium</taxon>
    </lineage>
</organism>
<dbReference type="SMART" id="SM00479">
    <property type="entry name" value="EXOIII"/>
    <property type="match status" value="1"/>
</dbReference>
<feature type="domain" description="Exonuclease" evidence="11">
    <location>
        <begin position="79"/>
        <end position="240"/>
    </location>
</feature>
<proteinExistence type="inferred from homology"/>
<feature type="non-terminal residue" evidence="12">
    <location>
        <position position="401"/>
    </location>
</feature>
<comment type="caution">
    <text evidence="12">The sequence shown here is derived from an EMBL/GenBank/DDBJ whole genome shotgun (WGS) entry which is preliminary data.</text>
</comment>
<dbReference type="CDD" id="cd06144">
    <property type="entry name" value="REX4_like"/>
    <property type="match status" value="1"/>
</dbReference>
<dbReference type="SUPFAM" id="SSF53098">
    <property type="entry name" value="Ribonuclease H-like"/>
    <property type="match status" value="1"/>
</dbReference>
<protein>
    <recommendedName>
        <fullName evidence="3">RNA exonuclease 4</fullName>
    </recommendedName>
</protein>
<dbReference type="Pfam" id="PF00929">
    <property type="entry name" value="RNase_T"/>
    <property type="match status" value="1"/>
</dbReference>
<evidence type="ECO:0000256" key="6">
    <source>
        <dbReference type="ARBA" id="ARBA00022801"/>
    </source>
</evidence>
<evidence type="ECO:0000313" key="13">
    <source>
        <dbReference type="Proteomes" id="UP000886653"/>
    </source>
</evidence>
<evidence type="ECO:0000313" key="12">
    <source>
        <dbReference type="EMBL" id="KAG0148763.1"/>
    </source>
</evidence>
<dbReference type="InterPro" id="IPR047021">
    <property type="entry name" value="REXO1/3/4-like"/>
</dbReference>
<dbReference type="GO" id="GO:0005634">
    <property type="term" value="C:nucleus"/>
    <property type="evidence" value="ECO:0007669"/>
    <property type="project" value="UniProtKB-SubCell"/>
</dbReference>
<dbReference type="GO" id="GO:0000027">
    <property type="term" value="P:ribosomal large subunit assembly"/>
    <property type="evidence" value="ECO:0007669"/>
    <property type="project" value="TreeGrafter"/>
</dbReference>
<evidence type="ECO:0000259" key="11">
    <source>
        <dbReference type="SMART" id="SM00479"/>
    </source>
</evidence>